<feature type="domain" description="ATP-grasp" evidence="13">
    <location>
        <begin position="557"/>
        <end position="755"/>
    </location>
</feature>
<protein>
    <recommendedName>
        <fullName evidence="3">UDP-N-acetylmuramate--L-alanine ligase</fullName>
        <ecNumber evidence="3">6.3.2.8</ecNumber>
    </recommendedName>
</protein>
<dbReference type="GO" id="GO:0046872">
    <property type="term" value="F:metal ion binding"/>
    <property type="evidence" value="ECO:0007669"/>
    <property type="project" value="InterPro"/>
</dbReference>
<evidence type="ECO:0000256" key="6">
    <source>
        <dbReference type="ARBA" id="ARBA00022741"/>
    </source>
</evidence>
<dbReference type="GO" id="GO:0005524">
    <property type="term" value="F:ATP binding"/>
    <property type="evidence" value="ECO:0007669"/>
    <property type="project" value="UniProtKB-KW"/>
</dbReference>
<name>A0A3B1DJ57_9ZZZZ</name>
<dbReference type="PANTHER" id="PTHR43445:SF3">
    <property type="entry name" value="UDP-N-ACETYLMURAMATE--L-ALANINE LIGASE"/>
    <property type="match status" value="1"/>
</dbReference>
<comment type="pathway">
    <text evidence="2">Cell wall biogenesis; peptidoglycan biosynthesis.</text>
</comment>
<keyword evidence="8" id="KW-0133">Cell shape</keyword>
<dbReference type="SUPFAM" id="SSF51984">
    <property type="entry name" value="MurCD N-terminal domain"/>
    <property type="match status" value="1"/>
</dbReference>
<evidence type="ECO:0000256" key="5">
    <source>
        <dbReference type="ARBA" id="ARBA00022598"/>
    </source>
</evidence>
<evidence type="ECO:0000256" key="12">
    <source>
        <dbReference type="SAM" id="Phobius"/>
    </source>
</evidence>
<dbReference type="InterPro" id="IPR000291">
    <property type="entry name" value="D-Ala_lig_Van_CS"/>
</dbReference>
<dbReference type="InterPro" id="IPR004101">
    <property type="entry name" value="Mur_ligase_C"/>
</dbReference>
<evidence type="ECO:0000256" key="11">
    <source>
        <dbReference type="ARBA" id="ARBA00047833"/>
    </source>
</evidence>
<dbReference type="Pfam" id="PF02875">
    <property type="entry name" value="Mur_ligase_C"/>
    <property type="match status" value="1"/>
</dbReference>
<dbReference type="Gene3D" id="3.40.1190.10">
    <property type="entry name" value="Mur-like, catalytic domain"/>
    <property type="match status" value="1"/>
</dbReference>
<evidence type="ECO:0000256" key="7">
    <source>
        <dbReference type="ARBA" id="ARBA00022840"/>
    </source>
</evidence>
<evidence type="ECO:0000313" key="14">
    <source>
        <dbReference type="EMBL" id="VAX36038.1"/>
    </source>
</evidence>
<evidence type="ECO:0000256" key="2">
    <source>
        <dbReference type="ARBA" id="ARBA00004752"/>
    </source>
</evidence>
<organism evidence="14">
    <name type="scientific">hydrothermal vent metagenome</name>
    <dbReference type="NCBI Taxonomy" id="652676"/>
    <lineage>
        <taxon>unclassified sequences</taxon>
        <taxon>metagenomes</taxon>
        <taxon>ecological metagenomes</taxon>
    </lineage>
</organism>
<dbReference type="PROSITE" id="PS00844">
    <property type="entry name" value="DALA_DALA_LIGASE_2"/>
    <property type="match status" value="1"/>
</dbReference>
<dbReference type="InterPro" id="IPR016185">
    <property type="entry name" value="PreATP-grasp_dom_sf"/>
</dbReference>
<keyword evidence="7" id="KW-0067">ATP-binding</keyword>
<dbReference type="HAMAP" id="MF_00046">
    <property type="entry name" value="MurC"/>
    <property type="match status" value="1"/>
</dbReference>
<dbReference type="EC" id="6.3.2.8" evidence="3"/>
<dbReference type="PANTHER" id="PTHR43445">
    <property type="entry name" value="UDP-N-ACETYLMURAMATE--L-ALANINE LIGASE-RELATED"/>
    <property type="match status" value="1"/>
</dbReference>
<dbReference type="UniPathway" id="UPA00219"/>
<dbReference type="GO" id="GO:0008763">
    <property type="term" value="F:UDP-N-acetylmuramate-L-alanine ligase activity"/>
    <property type="evidence" value="ECO:0007669"/>
    <property type="project" value="UniProtKB-EC"/>
</dbReference>
<dbReference type="GO" id="GO:0008360">
    <property type="term" value="P:regulation of cell shape"/>
    <property type="evidence" value="ECO:0007669"/>
    <property type="project" value="UniProtKB-KW"/>
</dbReference>
<dbReference type="InterPro" id="IPR011761">
    <property type="entry name" value="ATP-grasp"/>
</dbReference>
<keyword evidence="4" id="KW-0963">Cytoplasm</keyword>
<dbReference type="NCBIfam" id="TIGR01082">
    <property type="entry name" value="murC"/>
    <property type="match status" value="1"/>
</dbReference>
<dbReference type="InterPro" id="IPR013221">
    <property type="entry name" value="Mur_ligase_cen"/>
</dbReference>
<dbReference type="SUPFAM" id="SSF53623">
    <property type="entry name" value="MurD-like peptide ligases, catalytic domain"/>
    <property type="match status" value="1"/>
</dbReference>
<proteinExistence type="inferred from homology"/>
<dbReference type="SUPFAM" id="SSF52440">
    <property type="entry name" value="PreATP-grasp domain"/>
    <property type="match status" value="1"/>
</dbReference>
<dbReference type="GO" id="GO:0008716">
    <property type="term" value="F:D-alanine-D-alanine ligase activity"/>
    <property type="evidence" value="ECO:0007669"/>
    <property type="project" value="InterPro"/>
</dbReference>
<evidence type="ECO:0000256" key="1">
    <source>
        <dbReference type="ARBA" id="ARBA00004496"/>
    </source>
</evidence>
<evidence type="ECO:0000256" key="9">
    <source>
        <dbReference type="ARBA" id="ARBA00022984"/>
    </source>
</evidence>
<dbReference type="InterPro" id="IPR011095">
    <property type="entry name" value="Dala_Dala_lig_C"/>
</dbReference>
<keyword evidence="9" id="KW-0573">Peptidoglycan synthesis</keyword>
<dbReference type="Gene3D" id="3.90.190.20">
    <property type="entry name" value="Mur ligase, C-terminal domain"/>
    <property type="match status" value="1"/>
</dbReference>
<accession>A0A3B1DJ57</accession>
<dbReference type="InterPro" id="IPR011127">
    <property type="entry name" value="Dala_Dala_lig_N"/>
</dbReference>
<dbReference type="InterPro" id="IPR050061">
    <property type="entry name" value="MurCDEF_pg_biosynth"/>
</dbReference>
<comment type="subcellular location">
    <subcellularLocation>
        <location evidence="1">Cytoplasm</location>
    </subcellularLocation>
</comment>
<dbReference type="Gene3D" id="3.30.470.20">
    <property type="entry name" value="ATP-grasp fold, B domain"/>
    <property type="match status" value="1"/>
</dbReference>
<evidence type="ECO:0000256" key="8">
    <source>
        <dbReference type="ARBA" id="ARBA00022960"/>
    </source>
</evidence>
<dbReference type="SUPFAM" id="SSF56059">
    <property type="entry name" value="Glutathione synthetase ATP-binding domain-like"/>
    <property type="match status" value="1"/>
</dbReference>
<sequence length="771" mass="85826">MNKHYHFIGIGGIGMGAVASLLLAKGYKVSGSDMRRNQMTEDLHMRGAEVFCGHDAQNIGQADIVVVSSAISKDNVEIVSAEQRAIPIIPRAKLLAFLMKDYIGVTVAGAHGKTTTSSMIVQLLTKANLYPTSAVGGVLQQSMGNAQLGHGQYFVAEVDESDGSFLYFKPSYSVITNIDFEHIDYYKNWDNILKAYRQFIQQTQPDGQLIVYGDDTRLKVLMKKSAHKFMTYGFLADNDICAKNIIADGFYTYFDCIVYGQLKARIELRVPGRHNVANALACISIGLSLGIDINIIKDSLKTYQGVRRRFQVKSMYKDVWIVDDYAHHPTEIKSVIQTAKEFERNRLIVVFQPHRYSRMQALWKEFIRSFAGADYVIITDIYAASEDPINGVTSVQLAEEIQALTDKPVFYVRKKVLMEHLEKVMHSGDMVLFLGAGDITKISEMVKVKEDSSLLRVGVLMGGYSSERAISLKSGEAVCRALKQRGYEVVPLDIKERDEGQILKQIESANIDTAFIALHGQFGEDGKIQVLLEQAKILYTGSDVEASQIAINKVATKEILQSKKIVSPRWYVVSSCEDIDFDQLYENVGQSPYIVKPVTEGSSIGLVIVQRKEDLPAAFKSVWQYGTEAMCEEYISGRELTVGIIGRTALPVVEISPVEGVFDFTAKYQKGMTNYTVPAAIPTDITIVLQEIALKVHQSVGCRDFSRVDFILSEEGIPYVLEINTIPGFTATSLLPMAARAAGIDFPELCEKIIEMQRKQSKQIKGTFINI</sequence>
<evidence type="ECO:0000256" key="4">
    <source>
        <dbReference type="ARBA" id="ARBA00022490"/>
    </source>
</evidence>
<dbReference type="AlphaFoldDB" id="A0A3B1DJ57"/>
<dbReference type="InterPro" id="IPR013815">
    <property type="entry name" value="ATP_grasp_subdomain_1"/>
</dbReference>
<dbReference type="EMBL" id="UOGJ01000079">
    <property type="protein sequence ID" value="VAX36038.1"/>
    <property type="molecule type" value="Genomic_DNA"/>
</dbReference>
<dbReference type="PROSITE" id="PS50975">
    <property type="entry name" value="ATP_GRASP"/>
    <property type="match status" value="1"/>
</dbReference>
<dbReference type="NCBIfam" id="NF002378">
    <property type="entry name" value="PRK01372.1"/>
    <property type="match status" value="1"/>
</dbReference>
<dbReference type="InterPro" id="IPR036565">
    <property type="entry name" value="Mur-like_cat_sf"/>
</dbReference>
<evidence type="ECO:0000256" key="10">
    <source>
        <dbReference type="ARBA" id="ARBA00023316"/>
    </source>
</evidence>
<dbReference type="GO" id="GO:0005737">
    <property type="term" value="C:cytoplasm"/>
    <property type="evidence" value="ECO:0007669"/>
    <property type="project" value="UniProtKB-SubCell"/>
</dbReference>
<dbReference type="Gene3D" id="3.40.50.720">
    <property type="entry name" value="NAD(P)-binding Rossmann-like Domain"/>
    <property type="match status" value="1"/>
</dbReference>
<gene>
    <name evidence="14" type="ORF">MNBD_UNCLBAC01-106</name>
</gene>
<dbReference type="InterPro" id="IPR005905">
    <property type="entry name" value="D_ala_D_ala"/>
</dbReference>
<dbReference type="Pfam" id="PF08245">
    <property type="entry name" value="Mur_ligase_M"/>
    <property type="match status" value="1"/>
</dbReference>
<dbReference type="NCBIfam" id="TIGR01205">
    <property type="entry name" value="D_ala_D_alaTIGR"/>
    <property type="match status" value="1"/>
</dbReference>
<reference evidence="14" key="1">
    <citation type="submission" date="2018-06" db="EMBL/GenBank/DDBJ databases">
        <authorList>
            <person name="Zhirakovskaya E."/>
        </authorList>
    </citation>
    <scope>NUCLEOTIDE SEQUENCE</scope>
</reference>
<keyword evidence="12" id="KW-0472">Membrane</keyword>
<dbReference type="InterPro" id="IPR005758">
    <property type="entry name" value="UDP-N-AcMur_Ala_ligase_MurC"/>
</dbReference>
<keyword evidence="5 14" id="KW-0436">Ligase</keyword>
<dbReference type="InterPro" id="IPR000713">
    <property type="entry name" value="Mur_ligase_N"/>
</dbReference>
<dbReference type="InterPro" id="IPR036615">
    <property type="entry name" value="Mur_ligase_C_dom_sf"/>
</dbReference>
<keyword evidence="6" id="KW-0547">Nucleotide-binding</keyword>
<dbReference type="Pfam" id="PF07478">
    <property type="entry name" value="Dala_Dala_lig_C"/>
    <property type="match status" value="1"/>
</dbReference>
<keyword evidence="12" id="KW-0812">Transmembrane</keyword>
<keyword evidence="12" id="KW-1133">Transmembrane helix</keyword>
<feature type="transmembrane region" description="Helical" evidence="12">
    <location>
        <begin position="6"/>
        <end position="27"/>
    </location>
</feature>
<dbReference type="Pfam" id="PF01820">
    <property type="entry name" value="Dala_Dala_lig_N"/>
    <property type="match status" value="2"/>
</dbReference>
<dbReference type="Gene3D" id="3.40.50.20">
    <property type="match status" value="1"/>
</dbReference>
<dbReference type="Pfam" id="PF01225">
    <property type="entry name" value="Mur_ligase"/>
    <property type="match status" value="1"/>
</dbReference>
<dbReference type="SUPFAM" id="SSF53244">
    <property type="entry name" value="MurD-like peptide ligases, peptide-binding domain"/>
    <property type="match status" value="1"/>
</dbReference>
<dbReference type="HAMAP" id="MF_00047">
    <property type="entry name" value="Dala_Dala_lig"/>
    <property type="match status" value="1"/>
</dbReference>
<dbReference type="Gene3D" id="3.30.1490.20">
    <property type="entry name" value="ATP-grasp fold, A domain"/>
    <property type="match status" value="1"/>
</dbReference>
<comment type="catalytic activity">
    <reaction evidence="11">
        <text>UDP-N-acetyl-alpha-D-muramate + L-alanine + ATP = UDP-N-acetyl-alpha-D-muramoyl-L-alanine + ADP + phosphate + H(+)</text>
        <dbReference type="Rhea" id="RHEA:23372"/>
        <dbReference type="ChEBI" id="CHEBI:15378"/>
        <dbReference type="ChEBI" id="CHEBI:30616"/>
        <dbReference type="ChEBI" id="CHEBI:43474"/>
        <dbReference type="ChEBI" id="CHEBI:57972"/>
        <dbReference type="ChEBI" id="CHEBI:70757"/>
        <dbReference type="ChEBI" id="CHEBI:83898"/>
        <dbReference type="ChEBI" id="CHEBI:456216"/>
        <dbReference type="EC" id="6.3.2.8"/>
    </reaction>
</comment>
<dbReference type="GO" id="GO:0009252">
    <property type="term" value="P:peptidoglycan biosynthetic process"/>
    <property type="evidence" value="ECO:0007669"/>
    <property type="project" value="UniProtKB-UniPathway"/>
</dbReference>
<dbReference type="GO" id="GO:0071555">
    <property type="term" value="P:cell wall organization"/>
    <property type="evidence" value="ECO:0007669"/>
    <property type="project" value="UniProtKB-KW"/>
</dbReference>
<evidence type="ECO:0000256" key="3">
    <source>
        <dbReference type="ARBA" id="ARBA00012211"/>
    </source>
</evidence>
<evidence type="ECO:0000259" key="13">
    <source>
        <dbReference type="PROSITE" id="PS50975"/>
    </source>
</evidence>
<keyword evidence="10" id="KW-0961">Cell wall biogenesis/degradation</keyword>